<dbReference type="Pfam" id="PF10397">
    <property type="entry name" value="ADSL_C"/>
    <property type="match status" value="1"/>
</dbReference>
<dbReference type="InterPro" id="IPR019468">
    <property type="entry name" value="AdenyloSucc_lyase_C"/>
</dbReference>
<feature type="domain" description="Adenylosuccinate lyase C-terminal" evidence="4">
    <location>
        <begin position="406"/>
        <end position="492"/>
    </location>
</feature>
<evidence type="ECO:0000259" key="4">
    <source>
        <dbReference type="SMART" id="SM00998"/>
    </source>
</evidence>
<comment type="catalytic activity">
    <reaction evidence="3">
        <text>N(6)-(1,2-dicarboxyethyl)-AMP = fumarate + AMP</text>
        <dbReference type="Rhea" id="RHEA:16853"/>
        <dbReference type="ChEBI" id="CHEBI:29806"/>
        <dbReference type="ChEBI" id="CHEBI:57567"/>
        <dbReference type="ChEBI" id="CHEBI:456215"/>
        <dbReference type="EC" id="4.3.2.2"/>
    </reaction>
</comment>
<name>A0ABN1ADH1_9ACTN</name>
<comment type="pathway">
    <text evidence="3">Purine metabolism; IMP biosynthesis via de novo pathway; 5-amino-1-(5-phospho-D-ribosyl)imidazole-4-carboxamide from 5-amino-1-(5-phospho-D-ribosyl)imidazole-4-carboxylate: step 2/2.</text>
</comment>
<keyword evidence="1 3" id="KW-0456">Lyase</keyword>
<dbReference type="InterPro" id="IPR004769">
    <property type="entry name" value="Pur_lyase"/>
</dbReference>
<reference evidence="5 6" key="1">
    <citation type="journal article" date="2019" name="Int. J. Syst. Evol. Microbiol.">
        <title>The Global Catalogue of Microorganisms (GCM) 10K type strain sequencing project: providing services to taxonomists for standard genome sequencing and annotation.</title>
        <authorList>
            <consortium name="The Broad Institute Genomics Platform"/>
            <consortium name="The Broad Institute Genome Sequencing Center for Infectious Disease"/>
            <person name="Wu L."/>
            <person name="Ma J."/>
        </authorList>
    </citation>
    <scope>NUCLEOTIDE SEQUENCE [LARGE SCALE GENOMIC DNA]</scope>
    <source>
        <strain evidence="5 6">JCM 10649</strain>
    </source>
</reference>
<dbReference type="Pfam" id="PF00206">
    <property type="entry name" value="Lyase_1"/>
    <property type="match status" value="1"/>
</dbReference>
<dbReference type="SMART" id="SM00998">
    <property type="entry name" value="ADSL_C"/>
    <property type="match status" value="1"/>
</dbReference>
<dbReference type="EC" id="4.3.2.2" evidence="2 3"/>
<evidence type="ECO:0000313" key="5">
    <source>
        <dbReference type="EMBL" id="GAA0473776.1"/>
    </source>
</evidence>
<evidence type="ECO:0000313" key="6">
    <source>
        <dbReference type="Proteomes" id="UP001499895"/>
    </source>
</evidence>
<comment type="pathway">
    <text evidence="3">Purine metabolism; AMP biosynthesis via de novo pathway; AMP from IMP: step 2/2.</text>
</comment>
<dbReference type="PROSITE" id="PS00163">
    <property type="entry name" value="FUMARATE_LYASES"/>
    <property type="match status" value="1"/>
</dbReference>
<comment type="similarity">
    <text evidence="3">Belongs to the lyase 1 family. Adenylosuccinate lyase subfamily.</text>
</comment>
<comment type="caution">
    <text evidence="5">The sequence shown here is derived from an EMBL/GenBank/DDBJ whole genome shotgun (WGS) entry which is preliminary data.</text>
</comment>
<dbReference type="InterPro" id="IPR000362">
    <property type="entry name" value="Fumarate_lyase_fam"/>
</dbReference>
<dbReference type="PANTHER" id="PTHR43172">
    <property type="entry name" value="ADENYLOSUCCINATE LYASE"/>
    <property type="match status" value="1"/>
</dbReference>
<protein>
    <recommendedName>
        <fullName evidence="2 3">Adenylosuccinate lyase</fullName>
        <shortName evidence="3">ASL</shortName>
        <ecNumber evidence="2 3">4.3.2.2</ecNumber>
    </recommendedName>
    <alternativeName>
        <fullName evidence="3">Adenylosuccinase</fullName>
    </alternativeName>
</protein>
<proteinExistence type="inferred from homology"/>
<accession>A0ABN1ADH1</accession>
<dbReference type="PANTHER" id="PTHR43172:SF1">
    <property type="entry name" value="ADENYLOSUCCINATE LYASE"/>
    <property type="match status" value="1"/>
</dbReference>
<organism evidence="5 6">
    <name type="scientific">Streptomyces stramineus</name>
    <dbReference type="NCBI Taxonomy" id="173861"/>
    <lineage>
        <taxon>Bacteria</taxon>
        <taxon>Bacillati</taxon>
        <taxon>Actinomycetota</taxon>
        <taxon>Actinomycetes</taxon>
        <taxon>Kitasatosporales</taxon>
        <taxon>Streptomycetaceae</taxon>
        <taxon>Streptomyces</taxon>
    </lineage>
</organism>
<dbReference type="Gene3D" id="1.20.200.10">
    <property type="entry name" value="Fumarase/aspartase (Central domain)"/>
    <property type="match status" value="1"/>
</dbReference>
<evidence type="ECO:0000256" key="3">
    <source>
        <dbReference type="RuleBase" id="RU361172"/>
    </source>
</evidence>
<dbReference type="Proteomes" id="UP001499895">
    <property type="component" value="Unassembled WGS sequence"/>
</dbReference>
<keyword evidence="3" id="KW-0658">Purine biosynthesis</keyword>
<dbReference type="SUPFAM" id="SSF48557">
    <property type="entry name" value="L-aspartase-like"/>
    <property type="match status" value="1"/>
</dbReference>
<dbReference type="InterPro" id="IPR022761">
    <property type="entry name" value="Fumarate_lyase_N"/>
</dbReference>
<dbReference type="GO" id="GO:0016829">
    <property type="term" value="F:lyase activity"/>
    <property type="evidence" value="ECO:0007669"/>
    <property type="project" value="UniProtKB-KW"/>
</dbReference>
<evidence type="ECO:0000256" key="2">
    <source>
        <dbReference type="NCBIfam" id="TIGR00928"/>
    </source>
</evidence>
<keyword evidence="6" id="KW-1185">Reference proteome</keyword>
<sequence length="514" mass="55464">MCGATQAPTSLLTWGSSTAWTRVDATGRPVCSGHVTAASSKPRIPNVLAGRYASTELAVLWSPEYKVKLERQLWLAVLRAQKDLGIEVPDAALADYERVLDQVDLASIAEREKVTRHDVKARIEEFNALAGHEQVHKGMTSRDLTENVEQLQIRLSLELVRDRAVAVLTRLGKLAGEHAELVMAGRSHNVAAQATTLGKRFATAADELLVAFGRVEELLARYPLRGIKGPVGTAQDMLDLLGGDAAKLAELERRIAGHLGFSDAFTSVGQVYPRSLDYDVVTALVQLAAAPSSLAKTIRLMAGIELVTEGFKPGQVGSSAMPHKMNTRSCERVNGLMVILRGYASMTGELAGDQWNEGDVSCSVVRRVALPDAFFALDGLMETFLTVLDEFGAFPAVIARELDRYLPFLATTKVLMGAVRAGVGREVAHEAIKEHAVASALAMREQGAERNELLDKLAADDRIPLDRAGLEELMADKLSFTGAAADQVSLVVARIEEIAKRHPEAAAYTPGSIL</sequence>
<dbReference type="Gene3D" id="1.10.40.30">
    <property type="entry name" value="Fumarase/aspartase (C-terminal domain)"/>
    <property type="match status" value="1"/>
</dbReference>
<comment type="catalytic activity">
    <reaction evidence="3">
        <text>(2S)-2-[5-amino-1-(5-phospho-beta-D-ribosyl)imidazole-4-carboxamido]succinate = 5-amino-1-(5-phospho-beta-D-ribosyl)imidazole-4-carboxamide + fumarate</text>
        <dbReference type="Rhea" id="RHEA:23920"/>
        <dbReference type="ChEBI" id="CHEBI:29806"/>
        <dbReference type="ChEBI" id="CHEBI:58443"/>
        <dbReference type="ChEBI" id="CHEBI:58475"/>
        <dbReference type="EC" id="4.3.2.2"/>
    </reaction>
</comment>
<dbReference type="EMBL" id="BAAAHB010000045">
    <property type="protein sequence ID" value="GAA0473776.1"/>
    <property type="molecule type" value="Genomic_DNA"/>
</dbReference>
<gene>
    <name evidence="5" type="primary">purB</name>
    <name evidence="5" type="ORF">GCM10009544_39720</name>
</gene>
<dbReference type="InterPro" id="IPR008948">
    <property type="entry name" value="L-Aspartase-like"/>
</dbReference>
<dbReference type="NCBIfam" id="TIGR00928">
    <property type="entry name" value="purB"/>
    <property type="match status" value="1"/>
</dbReference>
<evidence type="ECO:0000256" key="1">
    <source>
        <dbReference type="ARBA" id="ARBA00023239"/>
    </source>
</evidence>
<dbReference type="PRINTS" id="PR00149">
    <property type="entry name" value="FUMRATELYASE"/>
</dbReference>
<dbReference type="InterPro" id="IPR020557">
    <property type="entry name" value="Fumarate_lyase_CS"/>
</dbReference>
<dbReference type="Gene3D" id="1.10.275.60">
    <property type="match status" value="1"/>
</dbReference>